<feature type="transmembrane region" description="Helical" evidence="1">
    <location>
        <begin position="53"/>
        <end position="75"/>
    </location>
</feature>
<evidence type="ECO:0000313" key="2">
    <source>
        <dbReference type="EMBL" id="QDE33543.1"/>
    </source>
</evidence>
<name>A0A4Y5YM33_9MICO</name>
<sequence length="82" mass="8469">MSTAAQHATRRDLRSRRLAPIDSVDLAPLSARDAVGRATGIRRIPLAPARPPLWKSAGVAGLIAVIAAATLPLAASALDIPL</sequence>
<dbReference type="EMBL" id="CP041040">
    <property type="protein sequence ID" value="QDE33543.1"/>
    <property type="molecule type" value="Genomic_DNA"/>
</dbReference>
<keyword evidence="1" id="KW-0472">Membrane</keyword>
<evidence type="ECO:0000313" key="3">
    <source>
        <dbReference type="Proteomes" id="UP000316125"/>
    </source>
</evidence>
<evidence type="ECO:0000256" key="1">
    <source>
        <dbReference type="SAM" id="Phobius"/>
    </source>
</evidence>
<dbReference type="RefSeq" id="WP_140035839.1">
    <property type="nucleotide sequence ID" value="NZ_CP041040.1"/>
</dbReference>
<proteinExistence type="predicted"/>
<dbReference type="OrthoDB" id="9962409at2"/>
<keyword evidence="1" id="KW-1133">Transmembrane helix</keyword>
<accession>A0A4Y5YM33</accession>
<dbReference type="Proteomes" id="UP000316125">
    <property type="component" value="Chromosome"/>
</dbReference>
<keyword evidence="1" id="KW-0812">Transmembrane</keyword>
<organism evidence="2 3">
    <name type="scientific">Microbacterium foliorum</name>
    <dbReference type="NCBI Taxonomy" id="104336"/>
    <lineage>
        <taxon>Bacteria</taxon>
        <taxon>Bacillati</taxon>
        <taxon>Actinomycetota</taxon>
        <taxon>Actinomycetes</taxon>
        <taxon>Micrococcales</taxon>
        <taxon>Microbacteriaceae</taxon>
        <taxon>Microbacterium</taxon>
    </lineage>
</organism>
<reference evidence="2 3" key="1">
    <citation type="submission" date="2019-06" db="EMBL/GenBank/DDBJ databases">
        <title>Complete genome of Microbacterium foliorum M2.</title>
        <authorList>
            <person name="Cao G."/>
        </authorList>
    </citation>
    <scope>NUCLEOTIDE SEQUENCE [LARGE SCALE GENOMIC DNA]</scope>
    <source>
        <strain evidence="2 3">M2</strain>
    </source>
</reference>
<protein>
    <submittedName>
        <fullName evidence="2">Uncharacterized protein</fullName>
    </submittedName>
</protein>
<dbReference type="AlphaFoldDB" id="A0A4Y5YM33"/>
<gene>
    <name evidence="2" type="ORF">FIV50_01250</name>
</gene>